<dbReference type="Pfam" id="PF17768">
    <property type="entry name" value="RecJ_OB"/>
    <property type="match status" value="1"/>
</dbReference>
<dbReference type="InterPro" id="IPR003156">
    <property type="entry name" value="DHHA1_dom"/>
</dbReference>
<evidence type="ECO:0000256" key="5">
    <source>
        <dbReference type="ARBA" id="ARBA00022839"/>
    </source>
</evidence>
<sequence>MTNKWIINSLTETQKKQQDELAKSLSISPILAKLLVERGITTYDDARSFFRPDLSMLYDPFLMADMHRAVDRLTHAMQRNEKILIYGDYDVDGTTAVALVYKFLKEIYANVDFYIPDRYTEGYGISIKGIDYAADNGFSLIIALDCGIKAVGKVAYAKSRSVDFIICDHHTADEMIPPAVAVLDPKRPDCHYPYSELSGCGVGFKFMQAFAMTNGIDFSHLEQLLDLVALSIASDIVPITGENRVLAYFGLKRINHSPSVGLKGIIDVCGLEDKEIGISDIVFKIGPRINATGRMRSAAEAVQLLVTRDAQFAREKSTAIDKYNEDRKDLDKTITDQAQEKIREIEGYADRKSIVVYRPDWHKGVIGIVASRLTEEYYKPTIVLTKSNELVSGSARSVGGFDIYAAIDSCRDLLETFGGHMYAAGLSLQEKHVPEFMRRFEAYVSENIRTDQMEPQLEIDAELTFGDITPKFFRVLKQFGPFGPGNMKPVFVTRNVYDYGNSKPVGREQEHLKLELTDSSSENVMNGIAFRMSEYNDYLKALNPLDICYTIEENTFNGNTSLQLMIKDIKKPK</sequence>
<dbReference type="Proteomes" id="UP000823641">
    <property type="component" value="Unassembled WGS sequence"/>
</dbReference>
<dbReference type="InterPro" id="IPR038763">
    <property type="entry name" value="DHH_sf"/>
</dbReference>
<evidence type="ECO:0000313" key="10">
    <source>
        <dbReference type="Proteomes" id="UP000823641"/>
    </source>
</evidence>
<dbReference type="PANTHER" id="PTHR30255:SF2">
    <property type="entry name" value="SINGLE-STRANDED-DNA-SPECIFIC EXONUCLEASE RECJ"/>
    <property type="match status" value="1"/>
</dbReference>
<keyword evidence="3" id="KW-0540">Nuclease</keyword>
<dbReference type="GO" id="GO:0003676">
    <property type="term" value="F:nucleic acid binding"/>
    <property type="evidence" value="ECO:0007669"/>
    <property type="project" value="InterPro"/>
</dbReference>
<evidence type="ECO:0000256" key="1">
    <source>
        <dbReference type="ARBA" id="ARBA00005915"/>
    </source>
</evidence>
<protein>
    <recommendedName>
        <fullName evidence="2">Single-stranded-DNA-specific exonuclease RecJ</fullName>
    </recommendedName>
</protein>
<dbReference type="EMBL" id="JADIMG010000105">
    <property type="protein sequence ID" value="MBO8460938.1"/>
    <property type="molecule type" value="Genomic_DNA"/>
</dbReference>
<dbReference type="PANTHER" id="PTHR30255">
    <property type="entry name" value="SINGLE-STRANDED-DNA-SPECIFIC EXONUCLEASE RECJ"/>
    <property type="match status" value="1"/>
</dbReference>
<keyword evidence="5 9" id="KW-0269">Exonuclease</keyword>
<reference evidence="9" key="1">
    <citation type="submission" date="2020-10" db="EMBL/GenBank/DDBJ databases">
        <authorList>
            <person name="Gilroy R."/>
        </authorList>
    </citation>
    <scope>NUCLEOTIDE SEQUENCE</scope>
    <source>
        <strain evidence="9">G3-3990</strain>
    </source>
</reference>
<organism evidence="9 10">
    <name type="scientific">Candidatus Gallipaludibacter merdavium</name>
    <dbReference type="NCBI Taxonomy" id="2840839"/>
    <lineage>
        <taxon>Bacteria</taxon>
        <taxon>Pseudomonadati</taxon>
        <taxon>Bacteroidota</taxon>
        <taxon>Bacteroidia</taxon>
        <taxon>Bacteroidales</taxon>
        <taxon>Candidatus Gallipaludibacter</taxon>
    </lineage>
</organism>
<feature type="domain" description="DDH" evidence="6">
    <location>
        <begin position="82"/>
        <end position="232"/>
    </location>
</feature>
<dbReference type="Gene3D" id="3.90.1640.30">
    <property type="match status" value="1"/>
</dbReference>
<dbReference type="Gene3D" id="3.10.310.30">
    <property type="match status" value="1"/>
</dbReference>
<dbReference type="InterPro" id="IPR001667">
    <property type="entry name" value="DDH_dom"/>
</dbReference>
<name>A0A9D9N5H6_9BACT</name>
<evidence type="ECO:0000313" key="9">
    <source>
        <dbReference type="EMBL" id="MBO8460938.1"/>
    </source>
</evidence>
<gene>
    <name evidence="9" type="primary">recJ</name>
    <name evidence="9" type="ORF">IAA73_11515</name>
</gene>
<evidence type="ECO:0000259" key="7">
    <source>
        <dbReference type="Pfam" id="PF02272"/>
    </source>
</evidence>
<evidence type="ECO:0000256" key="4">
    <source>
        <dbReference type="ARBA" id="ARBA00022801"/>
    </source>
</evidence>
<proteinExistence type="inferred from homology"/>
<comment type="caution">
    <text evidence="9">The sequence shown here is derived from an EMBL/GenBank/DDBJ whole genome shotgun (WGS) entry which is preliminary data.</text>
</comment>
<comment type="similarity">
    <text evidence="1">Belongs to the RecJ family.</text>
</comment>
<accession>A0A9D9N5H6</accession>
<dbReference type="InterPro" id="IPR051673">
    <property type="entry name" value="SSDNA_exonuclease_RecJ"/>
</dbReference>
<evidence type="ECO:0000259" key="6">
    <source>
        <dbReference type="Pfam" id="PF01368"/>
    </source>
</evidence>
<evidence type="ECO:0000259" key="8">
    <source>
        <dbReference type="Pfam" id="PF17768"/>
    </source>
</evidence>
<dbReference type="Pfam" id="PF02272">
    <property type="entry name" value="DHHA1"/>
    <property type="match status" value="1"/>
</dbReference>
<dbReference type="GO" id="GO:0006310">
    <property type="term" value="P:DNA recombination"/>
    <property type="evidence" value="ECO:0007669"/>
    <property type="project" value="InterPro"/>
</dbReference>
<evidence type="ECO:0000256" key="3">
    <source>
        <dbReference type="ARBA" id="ARBA00022722"/>
    </source>
</evidence>
<dbReference type="GO" id="GO:0006281">
    <property type="term" value="P:DNA repair"/>
    <property type="evidence" value="ECO:0007669"/>
    <property type="project" value="InterPro"/>
</dbReference>
<dbReference type="Pfam" id="PF01368">
    <property type="entry name" value="DHH"/>
    <property type="match status" value="1"/>
</dbReference>
<dbReference type="GO" id="GO:0008409">
    <property type="term" value="F:5'-3' exonuclease activity"/>
    <property type="evidence" value="ECO:0007669"/>
    <property type="project" value="InterPro"/>
</dbReference>
<feature type="domain" description="DHHA1" evidence="7">
    <location>
        <begin position="354"/>
        <end position="446"/>
    </location>
</feature>
<dbReference type="NCBIfam" id="TIGR00644">
    <property type="entry name" value="recJ"/>
    <property type="match status" value="1"/>
</dbReference>
<dbReference type="InterPro" id="IPR041122">
    <property type="entry name" value="RecJ_OB"/>
</dbReference>
<keyword evidence="4" id="KW-0378">Hydrolase</keyword>
<feature type="domain" description="RecJ OB" evidence="8">
    <location>
        <begin position="459"/>
        <end position="568"/>
    </location>
</feature>
<reference evidence="9" key="2">
    <citation type="journal article" date="2021" name="PeerJ">
        <title>Extensive microbial diversity within the chicken gut microbiome revealed by metagenomics and culture.</title>
        <authorList>
            <person name="Gilroy R."/>
            <person name="Ravi A."/>
            <person name="Getino M."/>
            <person name="Pursley I."/>
            <person name="Horton D.L."/>
            <person name="Alikhan N.F."/>
            <person name="Baker D."/>
            <person name="Gharbi K."/>
            <person name="Hall N."/>
            <person name="Watson M."/>
            <person name="Adriaenssens E.M."/>
            <person name="Foster-Nyarko E."/>
            <person name="Jarju S."/>
            <person name="Secka A."/>
            <person name="Antonio M."/>
            <person name="Oren A."/>
            <person name="Chaudhuri R.R."/>
            <person name="La Ragione R."/>
            <person name="Hildebrand F."/>
            <person name="Pallen M.J."/>
        </authorList>
    </citation>
    <scope>NUCLEOTIDE SEQUENCE</scope>
    <source>
        <strain evidence="9">G3-3990</strain>
    </source>
</reference>
<dbReference type="AlphaFoldDB" id="A0A9D9N5H6"/>
<dbReference type="InterPro" id="IPR004610">
    <property type="entry name" value="RecJ"/>
</dbReference>
<evidence type="ECO:0000256" key="2">
    <source>
        <dbReference type="ARBA" id="ARBA00019841"/>
    </source>
</evidence>
<dbReference type="SUPFAM" id="SSF64182">
    <property type="entry name" value="DHH phosphoesterases"/>
    <property type="match status" value="1"/>
</dbReference>